<proteinExistence type="predicted"/>
<sequence length="63" mass="7014">MLCLFLSHLFSLFFQKRKSSSSVQLMESSESTNTTIEDEDTKGRGTWPAEQTPQGCSHLPCCG</sequence>
<protein>
    <submittedName>
        <fullName evidence="3">Calcium/calmodulin-dependent protein kinase II, alpha, isoform CRA_d</fullName>
    </submittedName>
</protein>
<keyword evidence="2" id="KW-0732">Signal</keyword>
<keyword evidence="3" id="KW-0418">Kinase</keyword>
<reference evidence="4" key="1">
    <citation type="submission" date="2005-09" db="EMBL/GenBank/DDBJ databases">
        <authorList>
            <person name="Mural R.J."/>
            <person name="Li P.W."/>
            <person name="Adams M.D."/>
            <person name="Amanatides P.G."/>
            <person name="Baden-Tillson H."/>
            <person name="Barnstead M."/>
            <person name="Chin S.H."/>
            <person name="Dew I."/>
            <person name="Evans C.A."/>
            <person name="Ferriera S."/>
            <person name="Flanigan M."/>
            <person name="Fosler C."/>
            <person name="Glodek A."/>
            <person name="Gu Z."/>
            <person name="Holt R.A."/>
            <person name="Jennings D."/>
            <person name="Kraft C.L."/>
            <person name="Lu F."/>
            <person name="Nguyen T."/>
            <person name="Nusskern D.R."/>
            <person name="Pfannkoch C.M."/>
            <person name="Sitter C."/>
            <person name="Sutton G.G."/>
            <person name="Venter J.C."/>
            <person name="Wang Z."/>
            <person name="Woodage T."/>
            <person name="Zheng X.H."/>
            <person name="Zhong F."/>
        </authorList>
    </citation>
    <scope>NUCLEOTIDE SEQUENCE [LARGE SCALE GENOMIC DNA]</scope>
    <source>
        <strain>BN</strain>
        <strain evidence="4">Sprague-Dawley</strain>
    </source>
</reference>
<feature type="signal peptide" evidence="2">
    <location>
        <begin position="1"/>
        <end position="19"/>
    </location>
</feature>
<gene>
    <name evidence="3 5" type="primary">Camk2a</name>
    <name evidence="3" type="ORF">rCG_46964</name>
</gene>
<dbReference type="RGD" id="2261">
    <property type="gene designation" value="Camk2a"/>
</dbReference>
<feature type="compositionally biased region" description="Low complexity" evidence="1">
    <location>
        <begin position="21"/>
        <end position="31"/>
    </location>
</feature>
<evidence type="ECO:0000256" key="1">
    <source>
        <dbReference type="SAM" id="MobiDB-lite"/>
    </source>
</evidence>
<dbReference type="Proteomes" id="UP000234681">
    <property type="component" value="Chromosome 18"/>
</dbReference>
<dbReference type="AlphaFoldDB" id="A6IXF1"/>
<evidence type="ECO:0000313" key="5">
    <source>
        <dbReference type="RGD" id="2261"/>
    </source>
</evidence>
<accession>A6IXF1</accession>
<dbReference type="GO" id="GO:0016301">
    <property type="term" value="F:kinase activity"/>
    <property type="evidence" value="ECO:0007669"/>
    <property type="project" value="UniProtKB-KW"/>
</dbReference>
<feature type="region of interest" description="Disordered" evidence="1">
    <location>
        <begin position="21"/>
        <end position="63"/>
    </location>
</feature>
<dbReference type="EMBL" id="CH473971">
    <property type="protein sequence ID" value="EDM14582.1"/>
    <property type="molecule type" value="Genomic_DNA"/>
</dbReference>
<evidence type="ECO:0000313" key="3">
    <source>
        <dbReference type="EMBL" id="EDM14582.1"/>
    </source>
</evidence>
<organism evidence="3 4">
    <name type="scientific">Rattus norvegicus</name>
    <name type="common">Rat</name>
    <dbReference type="NCBI Taxonomy" id="10116"/>
    <lineage>
        <taxon>Eukaryota</taxon>
        <taxon>Metazoa</taxon>
        <taxon>Chordata</taxon>
        <taxon>Craniata</taxon>
        <taxon>Vertebrata</taxon>
        <taxon>Euteleostomi</taxon>
        <taxon>Mammalia</taxon>
        <taxon>Eutheria</taxon>
        <taxon>Euarchontoglires</taxon>
        <taxon>Glires</taxon>
        <taxon>Rodentia</taxon>
        <taxon>Myomorpha</taxon>
        <taxon>Muroidea</taxon>
        <taxon>Muridae</taxon>
        <taxon>Murinae</taxon>
        <taxon>Rattus</taxon>
    </lineage>
</organism>
<name>A6IXF1_RAT</name>
<evidence type="ECO:0000256" key="2">
    <source>
        <dbReference type="SAM" id="SignalP"/>
    </source>
</evidence>
<keyword evidence="3" id="KW-0808">Transferase</keyword>
<feature type="chain" id="PRO_5039895144" evidence="2">
    <location>
        <begin position="20"/>
        <end position="63"/>
    </location>
</feature>
<evidence type="ECO:0000313" key="4">
    <source>
        <dbReference type="Proteomes" id="UP000234681"/>
    </source>
</evidence>